<keyword evidence="2" id="KW-1185">Reference proteome</keyword>
<evidence type="ECO:0000313" key="2">
    <source>
        <dbReference type="Proteomes" id="UP001597229"/>
    </source>
</evidence>
<sequence>MSESLRTRAYLLAMEGDLQSNRTEDLALLLDDLVDTIRTAGDDGELIDRWKFVTRFVHAQCIDDCTRINGGPL</sequence>
<accession>A0ABW3W3S5</accession>
<evidence type="ECO:0000313" key="1">
    <source>
        <dbReference type="EMBL" id="MFD1249140.1"/>
    </source>
</evidence>
<protein>
    <submittedName>
        <fullName evidence="1">Uncharacterized protein</fullName>
    </submittedName>
</protein>
<dbReference type="Proteomes" id="UP001597229">
    <property type="component" value="Unassembled WGS sequence"/>
</dbReference>
<reference evidence="2" key="1">
    <citation type="journal article" date="2019" name="Int. J. Syst. Evol. Microbiol.">
        <title>The Global Catalogue of Microorganisms (GCM) 10K type strain sequencing project: providing services to taxonomists for standard genome sequencing and annotation.</title>
        <authorList>
            <consortium name="The Broad Institute Genomics Platform"/>
            <consortium name="The Broad Institute Genome Sequencing Center for Infectious Disease"/>
            <person name="Wu L."/>
            <person name="Ma J."/>
        </authorList>
    </citation>
    <scope>NUCLEOTIDE SEQUENCE [LARGE SCALE GENOMIC DNA]</scope>
    <source>
        <strain evidence="2">CCUG 52478</strain>
    </source>
</reference>
<organism evidence="1 2">
    <name type="scientific">Nocardioides ginsengisoli</name>
    <dbReference type="NCBI Taxonomy" id="363868"/>
    <lineage>
        <taxon>Bacteria</taxon>
        <taxon>Bacillati</taxon>
        <taxon>Actinomycetota</taxon>
        <taxon>Actinomycetes</taxon>
        <taxon>Propionibacteriales</taxon>
        <taxon>Nocardioidaceae</taxon>
        <taxon>Nocardioides</taxon>
    </lineage>
</organism>
<name>A0ABW3W3S5_9ACTN</name>
<proteinExistence type="predicted"/>
<comment type="caution">
    <text evidence="1">The sequence shown here is derived from an EMBL/GenBank/DDBJ whole genome shotgun (WGS) entry which is preliminary data.</text>
</comment>
<dbReference type="RefSeq" id="WP_367921854.1">
    <property type="nucleotide sequence ID" value="NZ_BAABAC010000049.1"/>
</dbReference>
<gene>
    <name evidence="1" type="ORF">ACFQ3F_15185</name>
</gene>
<dbReference type="EMBL" id="JBHTLX010000020">
    <property type="protein sequence ID" value="MFD1249140.1"/>
    <property type="molecule type" value="Genomic_DNA"/>
</dbReference>